<dbReference type="Pfam" id="PF02082">
    <property type="entry name" value="Rrf2"/>
    <property type="match status" value="1"/>
</dbReference>
<proteinExistence type="predicted"/>
<organism evidence="2">
    <name type="scientific">hydrothermal vent metagenome</name>
    <dbReference type="NCBI Taxonomy" id="652676"/>
    <lineage>
        <taxon>unclassified sequences</taxon>
        <taxon>metagenomes</taxon>
        <taxon>ecological metagenomes</taxon>
    </lineage>
</organism>
<dbReference type="GO" id="GO:0003700">
    <property type="term" value="F:DNA-binding transcription factor activity"/>
    <property type="evidence" value="ECO:0007669"/>
    <property type="project" value="TreeGrafter"/>
</dbReference>
<dbReference type="InterPro" id="IPR036388">
    <property type="entry name" value="WH-like_DNA-bd_sf"/>
</dbReference>
<dbReference type="PANTHER" id="PTHR33221:SF5">
    <property type="entry name" value="HTH-TYPE TRANSCRIPTIONAL REGULATOR ISCR"/>
    <property type="match status" value="1"/>
</dbReference>
<dbReference type="NCBIfam" id="TIGR00738">
    <property type="entry name" value="rrf2_super"/>
    <property type="match status" value="1"/>
</dbReference>
<reference evidence="2" key="1">
    <citation type="submission" date="2016-10" db="EMBL/GenBank/DDBJ databases">
        <authorList>
            <person name="de Groot N.N."/>
        </authorList>
    </citation>
    <scope>NUCLEOTIDE SEQUENCE</scope>
</reference>
<dbReference type="Gene3D" id="1.10.10.10">
    <property type="entry name" value="Winged helix-like DNA-binding domain superfamily/Winged helix DNA-binding domain"/>
    <property type="match status" value="1"/>
</dbReference>
<dbReference type="SUPFAM" id="SSF46785">
    <property type="entry name" value="Winged helix' DNA-binding domain"/>
    <property type="match status" value="1"/>
</dbReference>
<evidence type="ECO:0000313" key="2">
    <source>
        <dbReference type="EMBL" id="SFV77806.1"/>
    </source>
</evidence>
<name>A0A1W1DBJ8_9ZZZZ</name>
<gene>
    <name evidence="2" type="ORF">MNB_SUP05-4-220</name>
</gene>
<dbReference type="EMBL" id="FPHR01000032">
    <property type="protein sequence ID" value="SFV77806.1"/>
    <property type="molecule type" value="Genomic_DNA"/>
</dbReference>
<dbReference type="PROSITE" id="PS51197">
    <property type="entry name" value="HTH_RRF2_2"/>
    <property type="match status" value="1"/>
</dbReference>
<sequence length="139" mass="15565">MQLTTKGRYAVTAMLDLASNDTGKPITLDIISQRQNISLSYLEQLFAKLRRAELVKSVRGPGGGYLLDAAAKDINLTQIIEAVDENIDLRRCKGMADCNKGRQCISHQLWCEVSDQIRTFLNSKTLQMVIDDHNLNRGL</sequence>
<dbReference type="AlphaFoldDB" id="A0A1W1DBJ8"/>
<dbReference type="PANTHER" id="PTHR33221">
    <property type="entry name" value="WINGED HELIX-TURN-HELIX TRANSCRIPTIONAL REGULATOR, RRF2 FAMILY"/>
    <property type="match status" value="1"/>
</dbReference>
<dbReference type="InterPro" id="IPR000944">
    <property type="entry name" value="Tscrpt_reg_Rrf2"/>
</dbReference>
<evidence type="ECO:0000256" key="1">
    <source>
        <dbReference type="ARBA" id="ARBA00023125"/>
    </source>
</evidence>
<dbReference type="GO" id="GO:0003677">
    <property type="term" value="F:DNA binding"/>
    <property type="evidence" value="ECO:0007669"/>
    <property type="project" value="UniProtKB-KW"/>
</dbReference>
<dbReference type="GO" id="GO:0005829">
    <property type="term" value="C:cytosol"/>
    <property type="evidence" value="ECO:0007669"/>
    <property type="project" value="TreeGrafter"/>
</dbReference>
<protein>
    <submittedName>
        <fullName evidence="2">Iron-sulfur cluster regulator IscR</fullName>
    </submittedName>
</protein>
<accession>A0A1W1DBJ8</accession>
<keyword evidence="1" id="KW-0238">DNA-binding</keyword>
<dbReference type="FunFam" id="1.10.10.10:FF:000026">
    <property type="entry name" value="HTH-type transcriptional regulator IscR"/>
    <property type="match status" value="1"/>
</dbReference>
<dbReference type="InterPro" id="IPR036390">
    <property type="entry name" value="WH_DNA-bd_sf"/>
</dbReference>